<name>A0A835ANT6_9POAL</name>
<dbReference type="Gene3D" id="1.10.10.10">
    <property type="entry name" value="Winged helix-like DNA-binding domain superfamily/Winged helix DNA-binding domain"/>
    <property type="match status" value="1"/>
</dbReference>
<dbReference type="EMBL" id="JACEFO010002367">
    <property type="protein sequence ID" value="KAF8663539.1"/>
    <property type="molecule type" value="Genomic_DNA"/>
</dbReference>
<comment type="caution">
    <text evidence="11">The sequence shown here is derived from an EMBL/GenBank/DDBJ whole genome shotgun (WGS) entry which is preliminary data.</text>
</comment>
<evidence type="ECO:0000256" key="4">
    <source>
        <dbReference type="ARBA" id="ARBA00022741"/>
    </source>
</evidence>
<feature type="domain" description="NB-ARC" evidence="7">
    <location>
        <begin position="138"/>
        <end position="309"/>
    </location>
</feature>
<feature type="domain" description="Disease resistance protein winged helix" evidence="9">
    <location>
        <begin position="396"/>
        <end position="466"/>
    </location>
</feature>
<evidence type="ECO:0000256" key="1">
    <source>
        <dbReference type="ARBA" id="ARBA00008894"/>
    </source>
</evidence>
<keyword evidence="3" id="KW-0677">Repeat</keyword>
<evidence type="ECO:0000259" key="7">
    <source>
        <dbReference type="Pfam" id="PF00931"/>
    </source>
</evidence>
<dbReference type="Gene3D" id="3.40.50.300">
    <property type="entry name" value="P-loop containing nucleotide triphosphate hydrolases"/>
    <property type="match status" value="1"/>
</dbReference>
<dbReference type="InterPro" id="IPR038005">
    <property type="entry name" value="RX-like_CC"/>
</dbReference>
<dbReference type="FunFam" id="3.40.50.300:FF:001091">
    <property type="entry name" value="Probable disease resistance protein At1g61300"/>
    <property type="match status" value="1"/>
</dbReference>
<dbReference type="Gene3D" id="3.80.10.10">
    <property type="entry name" value="Ribonuclease Inhibitor"/>
    <property type="match status" value="1"/>
</dbReference>
<dbReference type="InterPro" id="IPR042197">
    <property type="entry name" value="Apaf_helical"/>
</dbReference>
<dbReference type="SUPFAM" id="SSF52540">
    <property type="entry name" value="P-loop containing nucleoside triphosphate hydrolases"/>
    <property type="match status" value="1"/>
</dbReference>
<dbReference type="Gene3D" id="1.10.8.430">
    <property type="entry name" value="Helical domain of apoptotic protease-activating factors"/>
    <property type="match status" value="1"/>
</dbReference>
<dbReference type="PANTHER" id="PTHR23155:SF1137">
    <property type="entry name" value="OS08G0387700 PROTEIN"/>
    <property type="match status" value="1"/>
</dbReference>
<evidence type="ECO:0000259" key="9">
    <source>
        <dbReference type="Pfam" id="PF23559"/>
    </source>
</evidence>
<organism evidence="11 12">
    <name type="scientific">Digitaria exilis</name>
    <dbReference type="NCBI Taxonomy" id="1010633"/>
    <lineage>
        <taxon>Eukaryota</taxon>
        <taxon>Viridiplantae</taxon>
        <taxon>Streptophyta</taxon>
        <taxon>Embryophyta</taxon>
        <taxon>Tracheophyta</taxon>
        <taxon>Spermatophyta</taxon>
        <taxon>Magnoliopsida</taxon>
        <taxon>Liliopsida</taxon>
        <taxon>Poales</taxon>
        <taxon>Poaceae</taxon>
        <taxon>PACMAD clade</taxon>
        <taxon>Panicoideae</taxon>
        <taxon>Panicodae</taxon>
        <taxon>Paniceae</taxon>
        <taxon>Anthephorinae</taxon>
        <taxon>Digitaria</taxon>
    </lineage>
</organism>
<dbReference type="InterPro" id="IPR032675">
    <property type="entry name" value="LRR_dom_sf"/>
</dbReference>
<accession>A0A835ANT6</accession>
<dbReference type="Pfam" id="PF00931">
    <property type="entry name" value="NB-ARC"/>
    <property type="match status" value="1"/>
</dbReference>
<dbReference type="OrthoDB" id="680477at2759"/>
<evidence type="ECO:0000259" key="8">
    <source>
        <dbReference type="Pfam" id="PF18052"/>
    </source>
</evidence>
<evidence type="ECO:0000313" key="12">
    <source>
        <dbReference type="Proteomes" id="UP000636709"/>
    </source>
</evidence>
<dbReference type="InterPro" id="IPR036388">
    <property type="entry name" value="WH-like_DNA-bd_sf"/>
</dbReference>
<comment type="similarity">
    <text evidence="1">Belongs to the disease resistance NB-LRR family.</text>
</comment>
<dbReference type="PANTHER" id="PTHR23155">
    <property type="entry name" value="DISEASE RESISTANCE PROTEIN RP"/>
    <property type="match status" value="1"/>
</dbReference>
<dbReference type="FunFam" id="1.10.10.10:FF:000322">
    <property type="entry name" value="Probable disease resistance protein At1g63360"/>
    <property type="match status" value="1"/>
</dbReference>
<keyword evidence="5" id="KW-0611">Plant defense</keyword>
<evidence type="ECO:0000256" key="5">
    <source>
        <dbReference type="ARBA" id="ARBA00022821"/>
    </source>
</evidence>
<dbReference type="GO" id="GO:0043531">
    <property type="term" value="F:ADP binding"/>
    <property type="evidence" value="ECO:0007669"/>
    <property type="project" value="InterPro"/>
</dbReference>
<gene>
    <name evidence="11" type="ORF">HU200_055350</name>
</gene>
<dbReference type="Pfam" id="PF23598">
    <property type="entry name" value="LRR_14"/>
    <property type="match status" value="1"/>
</dbReference>
<keyword evidence="4" id="KW-0547">Nucleotide-binding</keyword>
<evidence type="ECO:0000256" key="2">
    <source>
        <dbReference type="ARBA" id="ARBA00022614"/>
    </source>
</evidence>
<dbReference type="InterPro" id="IPR058922">
    <property type="entry name" value="WHD_DRP"/>
</dbReference>
<keyword evidence="6" id="KW-0175">Coiled coil</keyword>
<dbReference type="GO" id="GO:0002758">
    <property type="term" value="P:innate immune response-activating signaling pathway"/>
    <property type="evidence" value="ECO:0007669"/>
    <property type="project" value="UniProtKB-ARBA"/>
</dbReference>
<dbReference type="InterPro" id="IPR027417">
    <property type="entry name" value="P-loop_NTPase"/>
</dbReference>
<keyword evidence="12" id="KW-1185">Reference proteome</keyword>
<dbReference type="PRINTS" id="PR00364">
    <property type="entry name" value="DISEASERSIST"/>
</dbReference>
<dbReference type="GO" id="GO:0042742">
    <property type="term" value="P:defense response to bacterium"/>
    <property type="evidence" value="ECO:0007669"/>
    <property type="project" value="UniProtKB-ARBA"/>
</dbReference>
<sequence length="862" mass="97593">MELAAAALGNLLPKLGTLLTDEYKLQKGVSGEIRFLQAEMESMQAALERVSKLPAHQIDELNKIWVRDLKELVYDIEDSVDAFMVRVYGAHDKPHSFRKFFNRTIDFVVQPDPIDIDPRMPSLYEDAAKLVGIDGPSEKIVGLLTRGEGVQKQKLRVVSIVGVGGLGKTTIANSVYERLRRQFDCGAFVSVSLKPDMKHILSSILRQVSQDKCSNAGEKDRDELLRSIKDFLMGKRYFIVIDDLWGEKAWEIIKCALVDKNVGSRIIVTTRNIDVANFSSTGGGEVYELDPLSHEDSRKLLCKRIFQEEDVIYSGLEEITNKILNKCGGIPLAIITIASMLASIPNRTKYEWYGVYNSMGSGLEKDKTLDNMRRILHLSYGDLPSYLKPCLLYLSMFPEDSVIRRTDLVRLWVAEGFVDEKQGSNLYDTGDRYFKELVNRSMVMPIRIDKYGVARACRVHDMILDLLISLSAQENFVTIPKGPHIKSTVCKIRRLSLQGNIGEKRAECKKDQTLLPATVNMPHARSLIAFGDAVQWMPPLSRFPILRVLSLNNVTSKIIHFKDLESLHHLRYLELGGHFEPEILEGIGNLKILKILDLWGLPIKELPTSIIQLRELEQLLIDGETSLKLPDGIGNLTSLQSLSSLGNLRTLNFYGRHGPSSLDNISDQWRGPAHLQVFDGHSMTFTELPRWFASLSELSYLSIRVNVLRQVDLQLLGDLPALHFLELHVDWFGTTEERLVIGSNQPFRSLTEFEFWHHSRCWLVFEQGVMPRLQTLRLRFEVQKREGGGFEVGLQNLGSLKHVTVEVDCTGARTRGVEDVETKIRGAVDSHPNHPTLALIRRRERLMVEDESKDELCGVRSA</sequence>
<evidence type="ECO:0000259" key="10">
    <source>
        <dbReference type="Pfam" id="PF23598"/>
    </source>
</evidence>
<dbReference type="InterPro" id="IPR044974">
    <property type="entry name" value="Disease_R_plants"/>
</dbReference>
<dbReference type="GO" id="GO:0009626">
    <property type="term" value="P:plant-type hypersensitive response"/>
    <property type="evidence" value="ECO:0007669"/>
    <property type="project" value="UniProtKB-ARBA"/>
</dbReference>
<evidence type="ECO:0000256" key="3">
    <source>
        <dbReference type="ARBA" id="ARBA00022737"/>
    </source>
</evidence>
<feature type="domain" description="Disease resistance N-terminal" evidence="8">
    <location>
        <begin position="7"/>
        <end position="96"/>
    </location>
</feature>
<dbReference type="InterPro" id="IPR041118">
    <property type="entry name" value="Rx_N"/>
</dbReference>
<dbReference type="Gene3D" id="1.20.5.4130">
    <property type="match status" value="1"/>
</dbReference>
<dbReference type="Pfam" id="PF23559">
    <property type="entry name" value="WHD_DRP"/>
    <property type="match status" value="1"/>
</dbReference>
<dbReference type="CDD" id="cd14798">
    <property type="entry name" value="RX-CC_like"/>
    <property type="match status" value="1"/>
</dbReference>
<keyword evidence="2" id="KW-0433">Leucine-rich repeat</keyword>
<evidence type="ECO:0000256" key="6">
    <source>
        <dbReference type="ARBA" id="ARBA00023054"/>
    </source>
</evidence>
<dbReference type="Pfam" id="PF18052">
    <property type="entry name" value="Rx_N"/>
    <property type="match status" value="1"/>
</dbReference>
<dbReference type="InterPro" id="IPR002182">
    <property type="entry name" value="NB-ARC"/>
</dbReference>
<dbReference type="InterPro" id="IPR055414">
    <property type="entry name" value="LRR_R13L4/SHOC2-like"/>
</dbReference>
<proteinExistence type="inferred from homology"/>
<feature type="domain" description="Disease resistance R13L4/SHOC-2-like LRR" evidence="10">
    <location>
        <begin position="639"/>
        <end position="837"/>
    </location>
</feature>
<protein>
    <submittedName>
        <fullName evidence="11">Uncharacterized protein</fullName>
    </submittedName>
</protein>
<dbReference type="SUPFAM" id="SSF52058">
    <property type="entry name" value="L domain-like"/>
    <property type="match status" value="1"/>
</dbReference>
<dbReference type="Proteomes" id="UP000636709">
    <property type="component" value="Unassembled WGS sequence"/>
</dbReference>
<reference evidence="11" key="1">
    <citation type="submission" date="2020-07" db="EMBL/GenBank/DDBJ databases">
        <title>Genome sequence and genetic diversity analysis of an under-domesticated orphan crop, white fonio (Digitaria exilis).</title>
        <authorList>
            <person name="Bennetzen J.L."/>
            <person name="Chen S."/>
            <person name="Ma X."/>
            <person name="Wang X."/>
            <person name="Yssel A.E.J."/>
            <person name="Chaluvadi S.R."/>
            <person name="Johnson M."/>
            <person name="Gangashetty P."/>
            <person name="Hamidou F."/>
            <person name="Sanogo M.D."/>
            <person name="Zwaenepoel A."/>
            <person name="Wallace J."/>
            <person name="Van De Peer Y."/>
            <person name="Van Deynze A."/>
        </authorList>
    </citation>
    <scope>NUCLEOTIDE SEQUENCE</scope>
    <source>
        <tissue evidence="11">Leaves</tissue>
    </source>
</reference>
<dbReference type="AlphaFoldDB" id="A0A835ANT6"/>
<evidence type="ECO:0000313" key="11">
    <source>
        <dbReference type="EMBL" id="KAF8663539.1"/>
    </source>
</evidence>